<dbReference type="Proteomes" id="UP000075243">
    <property type="component" value="Chromosome 6"/>
</dbReference>
<dbReference type="Gramene" id="C.cajan_12328.t">
    <property type="protein sequence ID" value="C.cajan_12328.t.cds1"/>
    <property type="gene ID" value="C.cajan_12328"/>
</dbReference>
<keyword evidence="1" id="KW-0378">Hydrolase</keyword>
<dbReference type="InterPro" id="IPR007312">
    <property type="entry name" value="Phosphoesterase"/>
</dbReference>
<dbReference type="GO" id="GO:0009395">
    <property type="term" value="P:phospholipid catabolic process"/>
    <property type="evidence" value="ECO:0007669"/>
    <property type="project" value="TreeGrafter"/>
</dbReference>
<proteinExistence type="predicted"/>
<protein>
    <submittedName>
        <fullName evidence="2">Uncharacterized protein</fullName>
    </submittedName>
</protein>
<organism evidence="2 3">
    <name type="scientific">Cajanus cajan</name>
    <name type="common">Pigeon pea</name>
    <name type="synonym">Cajanus indicus</name>
    <dbReference type="NCBI Taxonomy" id="3821"/>
    <lineage>
        <taxon>Eukaryota</taxon>
        <taxon>Viridiplantae</taxon>
        <taxon>Streptophyta</taxon>
        <taxon>Embryophyta</taxon>
        <taxon>Tracheophyta</taxon>
        <taxon>Spermatophyta</taxon>
        <taxon>Magnoliopsida</taxon>
        <taxon>eudicotyledons</taxon>
        <taxon>Gunneridae</taxon>
        <taxon>Pentapetalae</taxon>
        <taxon>rosids</taxon>
        <taxon>fabids</taxon>
        <taxon>Fabales</taxon>
        <taxon>Fabaceae</taxon>
        <taxon>Papilionoideae</taxon>
        <taxon>50 kb inversion clade</taxon>
        <taxon>NPAAA clade</taxon>
        <taxon>indigoferoid/millettioid clade</taxon>
        <taxon>Phaseoleae</taxon>
        <taxon>Cajanus</taxon>
    </lineage>
</organism>
<evidence type="ECO:0000313" key="2">
    <source>
        <dbReference type="EMBL" id="KYP66411.1"/>
    </source>
</evidence>
<dbReference type="STRING" id="3821.A0A151TH76"/>
<gene>
    <name evidence="2" type="ORF">KK1_012704</name>
</gene>
<dbReference type="AlphaFoldDB" id="A0A151TH76"/>
<keyword evidence="3" id="KW-1185">Reference proteome</keyword>
<dbReference type="PANTHER" id="PTHR31956">
    <property type="entry name" value="NON-SPECIFIC PHOSPHOLIPASE C4-RELATED"/>
    <property type="match status" value="1"/>
</dbReference>
<dbReference type="EMBL" id="CM003608">
    <property type="protein sequence ID" value="KYP66411.1"/>
    <property type="molecule type" value="Genomic_DNA"/>
</dbReference>
<dbReference type="Pfam" id="PF04185">
    <property type="entry name" value="Phosphoesterase"/>
    <property type="match status" value="1"/>
</dbReference>
<accession>A0A151TH76</accession>
<dbReference type="GO" id="GO:0016788">
    <property type="term" value="F:hydrolase activity, acting on ester bonds"/>
    <property type="evidence" value="ECO:0007669"/>
    <property type="project" value="InterPro"/>
</dbReference>
<evidence type="ECO:0000256" key="1">
    <source>
        <dbReference type="ARBA" id="ARBA00022801"/>
    </source>
</evidence>
<reference evidence="2 3" key="1">
    <citation type="journal article" date="2012" name="Nat. Biotechnol.">
        <title>Draft genome sequence of pigeonpea (Cajanus cajan), an orphan legume crop of resource-poor farmers.</title>
        <authorList>
            <person name="Varshney R.K."/>
            <person name="Chen W."/>
            <person name="Li Y."/>
            <person name="Bharti A.K."/>
            <person name="Saxena R.K."/>
            <person name="Schlueter J.A."/>
            <person name="Donoghue M.T."/>
            <person name="Azam S."/>
            <person name="Fan G."/>
            <person name="Whaley A.M."/>
            <person name="Farmer A.D."/>
            <person name="Sheridan J."/>
            <person name="Iwata A."/>
            <person name="Tuteja R."/>
            <person name="Penmetsa R.V."/>
            <person name="Wu W."/>
            <person name="Upadhyaya H.D."/>
            <person name="Yang S.P."/>
            <person name="Shah T."/>
            <person name="Saxena K.B."/>
            <person name="Michael T."/>
            <person name="McCombie W.R."/>
            <person name="Yang B."/>
            <person name="Zhang G."/>
            <person name="Yang H."/>
            <person name="Wang J."/>
            <person name="Spillane C."/>
            <person name="Cook D.R."/>
            <person name="May G.D."/>
            <person name="Xu X."/>
            <person name="Jackson S.A."/>
        </authorList>
    </citation>
    <scope>NUCLEOTIDE SEQUENCE [LARGE SCALE GENOMIC DNA]</scope>
    <source>
        <strain evidence="3">cv. Asha</strain>
    </source>
</reference>
<dbReference type="PANTHER" id="PTHR31956:SF26">
    <property type="entry name" value="NON-SPECIFIC PHOSPHOLIPASE C2"/>
    <property type="match status" value="1"/>
</dbReference>
<sequence length="97" mass="10487">MHSATSGGATSNVAAKLAARYPQQTIFDSLYKAGLDFGIYYQNIPATLFCRNLRKLKYVPKFHLYDLSFKPSSSSTAVAGVKEEEGYICDVGVVAAG</sequence>
<name>A0A151TH76_CAJCA</name>
<evidence type="ECO:0000313" key="3">
    <source>
        <dbReference type="Proteomes" id="UP000075243"/>
    </source>
</evidence>